<proteinExistence type="predicted"/>
<evidence type="ECO:0000313" key="4">
    <source>
        <dbReference type="Proteomes" id="UP000800041"/>
    </source>
</evidence>
<dbReference type="Pfam" id="PF04194">
    <property type="entry name" value="PDCD2_C"/>
    <property type="match status" value="1"/>
</dbReference>
<dbReference type="PANTHER" id="PTHR47524:SF1">
    <property type="entry name" value="20S RRNA ACCUMULATION PROTEIN 4"/>
    <property type="match status" value="1"/>
</dbReference>
<evidence type="ECO:0000256" key="1">
    <source>
        <dbReference type="SAM" id="MobiDB-lite"/>
    </source>
</evidence>
<dbReference type="GO" id="GO:0030490">
    <property type="term" value="P:maturation of SSU-rRNA"/>
    <property type="evidence" value="ECO:0007669"/>
    <property type="project" value="TreeGrafter"/>
</dbReference>
<accession>A0A6G1H4J6</accession>
<gene>
    <name evidence="3" type="ORF">K402DRAFT_329177</name>
</gene>
<dbReference type="GO" id="GO:0005737">
    <property type="term" value="C:cytoplasm"/>
    <property type="evidence" value="ECO:0007669"/>
    <property type="project" value="InterPro"/>
</dbReference>
<dbReference type="AlphaFoldDB" id="A0A6G1H4J6"/>
<dbReference type="InterPro" id="IPR007320">
    <property type="entry name" value="PDCD2_C"/>
</dbReference>
<dbReference type="EMBL" id="ML977149">
    <property type="protein sequence ID" value="KAF1988141.1"/>
    <property type="molecule type" value="Genomic_DNA"/>
</dbReference>
<name>A0A6G1H4J6_9PEZI</name>
<dbReference type="Proteomes" id="UP000800041">
    <property type="component" value="Unassembled WGS sequence"/>
</dbReference>
<sequence length="444" mass="48416">MSPQNDYDSDSSLSDADAVSYTTTNTMLGYASREPTEDPLSQLGGRPTWISSTTPSSALARCKVCKKLMPLLLMLDGNLPEQFPGHERRLYVFACRGKGCRRKAGSVRGVRGARISKIAEPKAKENVKASEEVQKEEKGKQNTDIGAALFGVAPGHAAAKNTNPFSMNTSTFNGNPFSASTGENQNNSLVTSDLAAKPPQKIEPTQNDMSNLTETFASKAKISNPSTPPPPQRDLVPREPWPSDDGLPPPYTKYHLEAYSEQLDKEPLAVPQNARIMDLDTAEPSSGAERGEDKELFESSMDKQFQKFADRVAQNPEQVLRYEYGGNPLLYSDHDATALCFVAPASRNANTKVTTVNRPDGKGKGMPRCENCGAERVFELQLTPHAIAVLEEDEDVGLDGMDWGTIVLGVCGRDCVERGVAEGEVSYLEEWIGVQWEELGGPVR</sequence>
<evidence type="ECO:0000259" key="2">
    <source>
        <dbReference type="Pfam" id="PF04194"/>
    </source>
</evidence>
<organism evidence="3 4">
    <name type="scientific">Aulographum hederae CBS 113979</name>
    <dbReference type="NCBI Taxonomy" id="1176131"/>
    <lineage>
        <taxon>Eukaryota</taxon>
        <taxon>Fungi</taxon>
        <taxon>Dikarya</taxon>
        <taxon>Ascomycota</taxon>
        <taxon>Pezizomycotina</taxon>
        <taxon>Dothideomycetes</taxon>
        <taxon>Pleosporomycetidae</taxon>
        <taxon>Aulographales</taxon>
        <taxon>Aulographaceae</taxon>
    </lineage>
</organism>
<evidence type="ECO:0000313" key="3">
    <source>
        <dbReference type="EMBL" id="KAF1988141.1"/>
    </source>
</evidence>
<dbReference type="OrthoDB" id="443682at2759"/>
<protein>
    <submittedName>
        <fullName evidence="3">PDCD2_C domain-containing protein</fullName>
    </submittedName>
</protein>
<reference evidence="3" key="1">
    <citation type="journal article" date="2020" name="Stud. Mycol.">
        <title>101 Dothideomycetes genomes: a test case for predicting lifestyles and emergence of pathogens.</title>
        <authorList>
            <person name="Haridas S."/>
            <person name="Albert R."/>
            <person name="Binder M."/>
            <person name="Bloem J."/>
            <person name="Labutti K."/>
            <person name="Salamov A."/>
            <person name="Andreopoulos B."/>
            <person name="Baker S."/>
            <person name="Barry K."/>
            <person name="Bills G."/>
            <person name="Bluhm B."/>
            <person name="Cannon C."/>
            <person name="Castanera R."/>
            <person name="Culley D."/>
            <person name="Daum C."/>
            <person name="Ezra D."/>
            <person name="Gonzalez J."/>
            <person name="Henrissat B."/>
            <person name="Kuo A."/>
            <person name="Liang C."/>
            <person name="Lipzen A."/>
            <person name="Lutzoni F."/>
            <person name="Magnuson J."/>
            <person name="Mondo S."/>
            <person name="Nolan M."/>
            <person name="Ohm R."/>
            <person name="Pangilinan J."/>
            <person name="Park H.-J."/>
            <person name="Ramirez L."/>
            <person name="Alfaro M."/>
            <person name="Sun H."/>
            <person name="Tritt A."/>
            <person name="Yoshinaga Y."/>
            <person name="Zwiers L.-H."/>
            <person name="Turgeon B."/>
            <person name="Goodwin S."/>
            <person name="Spatafora J."/>
            <person name="Crous P."/>
            <person name="Grigoriev I."/>
        </authorList>
    </citation>
    <scope>NUCLEOTIDE SEQUENCE</scope>
    <source>
        <strain evidence="3">CBS 113979</strain>
    </source>
</reference>
<feature type="region of interest" description="Disordered" evidence="1">
    <location>
        <begin position="219"/>
        <end position="252"/>
    </location>
</feature>
<dbReference type="PANTHER" id="PTHR47524">
    <property type="entry name" value="20S RRNA ACCUMULATION PROTEIN 4"/>
    <property type="match status" value="1"/>
</dbReference>
<feature type="domain" description="Programmed cell death protein 2 C-terminal" evidence="2">
    <location>
        <begin position="302"/>
        <end position="436"/>
    </location>
</feature>
<keyword evidence="4" id="KW-1185">Reference proteome</keyword>